<dbReference type="EMBL" id="CP032828">
    <property type="protein sequence ID" value="AYJ85167.1"/>
    <property type="molecule type" value="Genomic_DNA"/>
</dbReference>
<keyword evidence="2" id="KW-1185">Reference proteome</keyword>
<sequence length="63" mass="6764">MYVSQQLQSAATERDISVALTSPTTGVMIEDGASTLHRIMAFIAAITVACKLSYATVDLDDDR</sequence>
<evidence type="ECO:0000313" key="1">
    <source>
        <dbReference type="EMBL" id="AYJ85167.1"/>
    </source>
</evidence>
<dbReference type="RefSeq" id="WP_121151485.1">
    <property type="nucleotide sequence ID" value="NZ_CP032828.1"/>
</dbReference>
<name>A0A494T758_SPHPE</name>
<proteinExistence type="predicted"/>
<dbReference type="KEGG" id="spha:D3Y57_03825"/>
<dbReference type="Proteomes" id="UP000276254">
    <property type="component" value="Plasmid unnamed1"/>
</dbReference>
<accession>A0A494T758</accession>
<geneLocation type="plasmid" evidence="1">
    <name>unnamed1</name>
</geneLocation>
<organism evidence="1 2">
    <name type="scientific">Sphingomonas paeninsulae</name>
    <dbReference type="NCBI Taxonomy" id="2319844"/>
    <lineage>
        <taxon>Bacteria</taxon>
        <taxon>Pseudomonadati</taxon>
        <taxon>Pseudomonadota</taxon>
        <taxon>Alphaproteobacteria</taxon>
        <taxon>Sphingomonadales</taxon>
        <taxon>Sphingomonadaceae</taxon>
        <taxon>Sphingomonas</taxon>
    </lineage>
</organism>
<keyword evidence="1" id="KW-0614">Plasmid</keyword>
<evidence type="ECO:0000313" key="2">
    <source>
        <dbReference type="Proteomes" id="UP000276254"/>
    </source>
</evidence>
<reference evidence="1 2" key="1">
    <citation type="submission" date="2018-09" db="EMBL/GenBank/DDBJ databases">
        <title>Sphingomonas peninsula sp. nov., isolated from fildes peninsula, Antarctic soil.</title>
        <authorList>
            <person name="Yingchao G."/>
        </authorList>
    </citation>
    <scope>NUCLEOTIDE SEQUENCE [LARGE SCALE GENOMIC DNA]</scope>
    <source>
        <strain evidence="1 2">YZ-8</strain>
        <plasmid evidence="1 2">unnamed1</plasmid>
    </source>
</reference>
<gene>
    <name evidence="1" type="ORF">D3Y57_03825</name>
</gene>
<protein>
    <submittedName>
        <fullName evidence="1">Uncharacterized protein</fullName>
    </submittedName>
</protein>
<dbReference type="AlphaFoldDB" id="A0A494T758"/>
<dbReference type="GeneID" id="39491406"/>